<reference evidence="1 2" key="1">
    <citation type="journal article" date="2014" name="Curr. Biol.">
        <title>The genome of the clonal raider ant Cerapachys biroi.</title>
        <authorList>
            <person name="Oxley P.R."/>
            <person name="Ji L."/>
            <person name="Fetter-Pruneda I."/>
            <person name="McKenzie S.K."/>
            <person name="Li C."/>
            <person name="Hu H."/>
            <person name="Zhang G."/>
            <person name="Kronauer D.J."/>
        </authorList>
    </citation>
    <scope>NUCLEOTIDE SEQUENCE [LARGE SCALE GENOMIC DNA]</scope>
</reference>
<evidence type="ECO:0000313" key="2">
    <source>
        <dbReference type="Proteomes" id="UP000053097"/>
    </source>
</evidence>
<dbReference type="Gene3D" id="3.30.420.10">
    <property type="entry name" value="Ribonuclease H-like superfamily/Ribonuclease H"/>
    <property type="match status" value="1"/>
</dbReference>
<dbReference type="AlphaFoldDB" id="A0A026W8S1"/>
<feature type="non-terminal residue" evidence="1">
    <location>
        <position position="1"/>
    </location>
</feature>
<organism evidence="1 2">
    <name type="scientific">Ooceraea biroi</name>
    <name type="common">Clonal raider ant</name>
    <name type="synonym">Cerapachys biroi</name>
    <dbReference type="NCBI Taxonomy" id="2015173"/>
    <lineage>
        <taxon>Eukaryota</taxon>
        <taxon>Metazoa</taxon>
        <taxon>Ecdysozoa</taxon>
        <taxon>Arthropoda</taxon>
        <taxon>Hexapoda</taxon>
        <taxon>Insecta</taxon>
        <taxon>Pterygota</taxon>
        <taxon>Neoptera</taxon>
        <taxon>Endopterygota</taxon>
        <taxon>Hymenoptera</taxon>
        <taxon>Apocrita</taxon>
        <taxon>Aculeata</taxon>
        <taxon>Formicoidea</taxon>
        <taxon>Formicidae</taxon>
        <taxon>Dorylinae</taxon>
        <taxon>Ooceraea</taxon>
    </lineage>
</organism>
<protein>
    <submittedName>
        <fullName evidence="1">Uncharacterized protein</fullName>
    </submittedName>
</protein>
<gene>
    <name evidence="1" type="ORF">X777_08776</name>
</gene>
<evidence type="ECO:0000313" key="1">
    <source>
        <dbReference type="EMBL" id="EZA52378.1"/>
    </source>
</evidence>
<keyword evidence="2" id="KW-1185">Reference proteome</keyword>
<dbReference type="EMBL" id="KK107346">
    <property type="protein sequence ID" value="EZA52378.1"/>
    <property type="molecule type" value="Genomic_DNA"/>
</dbReference>
<proteinExistence type="predicted"/>
<dbReference type="GO" id="GO:0003676">
    <property type="term" value="F:nucleic acid binding"/>
    <property type="evidence" value="ECO:0007669"/>
    <property type="project" value="InterPro"/>
</dbReference>
<name>A0A026W8S1_OOCBI</name>
<dbReference type="InterPro" id="IPR036397">
    <property type="entry name" value="RNaseH_sf"/>
</dbReference>
<accession>A0A026W8S1</accession>
<sequence>KTPNSPDLHPFDYYVWNVIERVTNACQHFRTRIEVVIEAKGGYIE</sequence>
<dbReference type="Proteomes" id="UP000053097">
    <property type="component" value="Unassembled WGS sequence"/>
</dbReference>